<name>A0A327KKF5_9BRAD</name>
<evidence type="ECO:0000259" key="4">
    <source>
        <dbReference type="Pfam" id="PF13649"/>
    </source>
</evidence>
<comment type="caution">
    <text evidence="5">The sequence shown here is derived from an EMBL/GenBank/DDBJ whole genome shotgun (WGS) entry which is preliminary data.</text>
</comment>
<dbReference type="InterPro" id="IPR041698">
    <property type="entry name" value="Methyltransf_25"/>
</dbReference>
<gene>
    <name evidence="5" type="ORF">CH338_12240</name>
</gene>
<evidence type="ECO:0000313" key="6">
    <source>
        <dbReference type="Proteomes" id="UP000248863"/>
    </source>
</evidence>
<evidence type="ECO:0000256" key="1">
    <source>
        <dbReference type="ARBA" id="ARBA00022603"/>
    </source>
</evidence>
<dbReference type="SUPFAM" id="SSF53335">
    <property type="entry name" value="S-adenosyl-L-methionine-dependent methyltransferases"/>
    <property type="match status" value="1"/>
</dbReference>
<dbReference type="AlphaFoldDB" id="A0A327KKF5"/>
<evidence type="ECO:0000256" key="2">
    <source>
        <dbReference type="ARBA" id="ARBA00022679"/>
    </source>
</evidence>
<dbReference type="PANTHER" id="PTHR43861:SF1">
    <property type="entry name" value="TRANS-ACONITATE 2-METHYLTRANSFERASE"/>
    <property type="match status" value="1"/>
</dbReference>
<dbReference type="CDD" id="cd02440">
    <property type="entry name" value="AdoMet_MTases"/>
    <property type="match status" value="1"/>
</dbReference>
<organism evidence="5 6">
    <name type="scientific">Rhodoplanes elegans</name>
    <dbReference type="NCBI Taxonomy" id="29408"/>
    <lineage>
        <taxon>Bacteria</taxon>
        <taxon>Pseudomonadati</taxon>
        <taxon>Pseudomonadota</taxon>
        <taxon>Alphaproteobacteria</taxon>
        <taxon>Hyphomicrobiales</taxon>
        <taxon>Nitrobacteraceae</taxon>
        <taxon>Rhodoplanes</taxon>
    </lineage>
</organism>
<sequence>MAHRAAEGGAPVRRSGRDHLAQAHPQPEAPRRRHRVEDRRARDQGTGGRRAGLSRLRRAEAAWGGGHRARDNSRIRKISIRECRPVGPAANRTPGSLHAAARCRIATRGVPRRCRLRRRSGRRRLAGRGRTSRGRGSRRAARRRGCLVAVQWADYDLDYIRNRYDRIASLIVPFEWLLFMPSAFRRTAVQRIGLKPGERVLEIGCGTGRNLPFLRDAVGPTGKVYGVDFSAGMLARARASVASNGWDNVVLTESDAAEYRAPEPLDAVMFGLSYNTMPHHRAVLARALDLLKPGGRIVIMDAKLPPGIGGRMVLPFSIWLMKHTVLGNPYIRPWEHLEPLVDDFSMEEFLFGSYYVCRGVKRG</sequence>
<dbReference type="Pfam" id="PF13649">
    <property type="entry name" value="Methyltransf_25"/>
    <property type="match status" value="1"/>
</dbReference>
<dbReference type="OrthoDB" id="5298787at2"/>
<keyword evidence="2" id="KW-0808">Transferase</keyword>
<dbReference type="Proteomes" id="UP000248863">
    <property type="component" value="Unassembled WGS sequence"/>
</dbReference>
<proteinExistence type="predicted"/>
<dbReference type="EMBL" id="NPEU01000118">
    <property type="protein sequence ID" value="RAI38576.1"/>
    <property type="molecule type" value="Genomic_DNA"/>
</dbReference>
<evidence type="ECO:0000313" key="5">
    <source>
        <dbReference type="EMBL" id="RAI38576.1"/>
    </source>
</evidence>
<protein>
    <recommendedName>
        <fullName evidence="4">Methyltransferase domain-containing protein</fullName>
    </recommendedName>
</protein>
<keyword evidence="1" id="KW-0489">Methyltransferase</keyword>
<evidence type="ECO:0000256" key="3">
    <source>
        <dbReference type="SAM" id="MobiDB-lite"/>
    </source>
</evidence>
<reference evidence="5 6" key="1">
    <citation type="submission" date="2017-07" db="EMBL/GenBank/DDBJ databases">
        <title>Draft Genome Sequences of Select Purple Nonsulfur Bacteria.</title>
        <authorList>
            <person name="Lasarre B."/>
            <person name="Mckinlay J.B."/>
        </authorList>
    </citation>
    <scope>NUCLEOTIDE SEQUENCE [LARGE SCALE GENOMIC DNA]</scope>
    <source>
        <strain evidence="5 6">DSM 11907</strain>
    </source>
</reference>
<dbReference type="InterPro" id="IPR029063">
    <property type="entry name" value="SAM-dependent_MTases_sf"/>
</dbReference>
<accession>A0A327KKF5</accession>
<dbReference type="Gene3D" id="3.40.50.150">
    <property type="entry name" value="Vaccinia Virus protein VP39"/>
    <property type="match status" value="1"/>
</dbReference>
<feature type="domain" description="Methyltransferase" evidence="4">
    <location>
        <begin position="200"/>
        <end position="295"/>
    </location>
</feature>
<keyword evidence="6" id="KW-1185">Reference proteome</keyword>
<feature type="region of interest" description="Disordered" evidence="3">
    <location>
        <begin position="117"/>
        <end position="138"/>
    </location>
</feature>
<dbReference type="PANTHER" id="PTHR43861">
    <property type="entry name" value="TRANS-ACONITATE 2-METHYLTRANSFERASE-RELATED"/>
    <property type="match status" value="1"/>
</dbReference>
<feature type="region of interest" description="Disordered" evidence="3">
    <location>
        <begin position="1"/>
        <end position="70"/>
    </location>
</feature>